<keyword evidence="1" id="KW-0812">Transmembrane</keyword>
<protein>
    <submittedName>
        <fullName evidence="2">Uncharacterized protein</fullName>
    </submittedName>
</protein>
<feature type="transmembrane region" description="Helical" evidence="1">
    <location>
        <begin position="76"/>
        <end position="95"/>
    </location>
</feature>
<organism evidence="2 3">
    <name type="scientific">Bradyrhizobium ontarionense</name>
    <dbReference type="NCBI Taxonomy" id="2898149"/>
    <lineage>
        <taxon>Bacteria</taxon>
        <taxon>Pseudomonadati</taxon>
        <taxon>Pseudomonadota</taxon>
        <taxon>Alphaproteobacteria</taxon>
        <taxon>Hyphomicrobiales</taxon>
        <taxon>Nitrobacteraceae</taxon>
        <taxon>Bradyrhizobium</taxon>
    </lineage>
</organism>
<evidence type="ECO:0000313" key="3">
    <source>
        <dbReference type="Proteomes" id="UP001431010"/>
    </source>
</evidence>
<keyword evidence="1" id="KW-1133">Transmembrane helix</keyword>
<dbReference type="EMBL" id="CP088156">
    <property type="protein sequence ID" value="UFZ04378.1"/>
    <property type="molecule type" value="Genomic_DNA"/>
</dbReference>
<keyword evidence="3" id="KW-1185">Reference proteome</keyword>
<sequence>MYFLTVCLVVIILSTEVSFRRSSDLSRNSRWAAPAKRIAARRRALWPALCAAIFGLGLIGFEHVQDKQDFTPSATTHLMMLTVSFFGGRFLGVIGRMDFD</sequence>
<keyword evidence="1" id="KW-0472">Membrane</keyword>
<gene>
    <name evidence="2" type="ORF">LQG66_35220</name>
</gene>
<name>A0ABY3RAV5_9BRAD</name>
<feature type="transmembrane region" description="Helical" evidence="1">
    <location>
        <begin position="44"/>
        <end position="64"/>
    </location>
</feature>
<reference evidence="2" key="1">
    <citation type="journal article" date="2024" name="Antonie Van Leeuwenhoek">
        <title>Bradyrhizobium ontarionense sp. nov., a novel bacterial symbiont isolated from Aeschynomene indica (Indian jointvetch), harbours photosynthesis, nitrogen fixation and nitrous oxide (N2O) reductase genes.</title>
        <authorList>
            <person name="Bromfield E.S.P."/>
            <person name="Cloutier S."/>
        </authorList>
    </citation>
    <scope>NUCLEOTIDE SEQUENCE</scope>
    <source>
        <strain evidence="2">A19</strain>
    </source>
</reference>
<dbReference type="Proteomes" id="UP001431010">
    <property type="component" value="Chromosome"/>
</dbReference>
<proteinExistence type="predicted"/>
<evidence type="ECO:0000256" key="1">
    <source>
        <dbReference type="SAM" id="Phobius"/>
    </source>
</evidence>
<evidence type="ECO:0000313" key="2">
    <source>
        <dbReference type="EMBL" id="UFZ04378.1"/>
    </source>
</evidence>
<dbReference type="RefSeq" id="WP_231320608.1">
    <property type="nucleotide sequence ID" value="NZ_CP088156.1"/>
</dbReference>
<accession>A0ABY3RAV5</accession>